<dbReference type="GO" id="GO:0016592">
    <property type="term" value="C:mediator complex"/>
    <property type="evidence" value="ECO:0007669"/>
    <property type="project" value="InterPro"/>
</dbReference>
<evidence type="ECO:0000256" key="2">
    <source>
        <dbReference type="ARBA" id="ARBA00006543"/>
    </source>
</evidence>
<dbReference type="AlphaFoldDB" id="A0A178EXZ0"/>
<evidence type="ECO:0000256" key="8">
    <source>
        <dbReference type="ARBA" id="ARBA00032015"/>
    </source>
</evidence>
<evidence type="ECO:0000259" key="10">
    <source>
        <dbReference type="Pfam" id="PF11635"/>
    </source>
</evidence>
<accession>A0A178EXZ0</accession>
<evidence type="ECO:0000256" key="9">
    <source>
        <dbReference type="RuleBase" id="RU364149"/>
    </source>
</evidence>
<keyword evidence="5 9" id="KW-0010">Activator</keyword>
<evidence type="ECO:0000256" key="7">
    <source>
        <dbReference type="ARBA" id="ARBA00023242"/>
    </source>
</evidence>
<evidence type="ECO:0000256" key="6">
    <source>
        <dbReference type="ARBA" id="ARBA00023163"/>
    </source>
</evidence>
<keyword evidence="4 9" id="KW-0805">Transcription regulation</keyword>
<comment type="subunit">
    <text evidence="9">Component of the Mediator complex.</text>
</comment>
<dbReference type="InterPro" id="IPR021665">
    <property type="entry name" value="Mediator_Med16_N"/>
</dbReference>
<dbReference type="Pfam" id="PF20719">
    <property type="entry name" value="Med16_C"/>
    <property type="match status" value="1"/>
</dbReference>
<evidence type="ECO:0000313" key="13">
    <source>
        <dbReference type="Proteomes" id="UP000243015"/>
    </source>
</evidence>
<evidence type="ECO:0000256" key="3">
    <source>
        <dbReference type="ARBA" id="ARBA00019614"/>
    </source>
</evidence>
<dbReference type="EMBL" id="LHPM01000015">
    <property type="protein sequence ID" value="OAL64799.1"/>
    <property type="molecule type" value="Genomic_DNA"/>
</dbReference>
<dbReference type="VEuPathDB" id="FungiDB:TERG_12253"/>
<evidence type="ECO:0000256" key="4">
    <source>
        <dbReference type="ARBA" id="ARBA00023015"/>
    </source>
</evidence>
<feature type="domain" description="Mediator complex subunit 16 C-terminal" evidence="11">
    <location>
        <begin position="690"/>
        <end position="789"/>
    </location>
</feature>
<sequence>MEETLDDLFGDSGGLDLSLSAPVPPKALPARIDELRILGCCQTGAIAYIAPDGSKAFLRNLNCSPEDGKWSLSDGDHEHPITEAQTGHTLVHLAWNEPGTDLAVVDSCGRISIVGMSIGLNVLIQSRPPALDPDDDGNQPVGLMWLALNRSVHTFSHAGRASGRWAYVRYPRRPMGPFHPLHKLALFVVTRSGKLKLLYQNQESKWGDMVIELQNTGYTDDVLTHASMTPVDGGGVMIVTYSASNELRLYRAMLKWEGTPVDSNTQRPNNSIAVPSVQLAHIEVEVPAVVPSPSTYVIGNEDNITNNANGLFALTHLQVVACPVDAPGGQTAPMILAVFSCLLHNIHGRSHLQHPSVIARWELRSVNQNLHKSFDDIVSKKPRNPLLPSTELNRQADTYFDRHIVSIDYMETGNIFAITTDDGNIAFYDAKAFTPLSGVEDIETVTSLPQSGFTFPAAISPSVHISFSPSGCIAASLDEKSHVQMRVMEHSFGLEQDDSHKKFIDEVYRALSMNVTVEQDKLMNNPYILKCFSMQAALGFKNRLERRNLAAAVPWLTLQLRQISILLTYILHFNKAGADVECYDPETLRITLGNVKWALDLAKYIVDDLFEISDNLNSQSSSQDSGSSSESALKVDVYEKLLATVESDVKHAYQNAGFNNADRAAPERDLLINGSIPPVLQPAVTAILTKTVPMIRNEANPMYLFLQDYSWLGVGDDKRADLFRHKYEIDILRKVLIPLDESRGAVRPSRRCVRCCAISEEIPPKSMAAVKMLMRTAVLRACTCGGMWSMSNASNLRGSTTLPGWRQPG</sequence>
<dbReference type="InterPro" id="IPR048338">
    <property type="entry name" value="Mediator_Med16"/>
</dbReference>
<protein>
    <recommendedName>
        <fullName evidence="3 9">Mediator of RNA polymerase II transcription subunit 16</fullName>
    </recommendedName>
    <alternativeName>
        <fullName evidence="8 9">Mediator complex subunit 16</fullName>
    </alternativeName>
</protein>
<name>A0A178EXZ0_TRIRU</name>
<evidence type="ECO:0000259" key="11">
    <source>
        <dbReference type="Pfam" id="PF20719"/>
    </source>
</evidence>
<evidence type="ECO:0000313" key="12">
    <source>
        <dbReference type="EMBL" id="OAL64799.1"/>
    </source>
</evidence>
<organism evidence="12 13">
    <name type="scientific">Trichophyton rubrum</name>
    <name type="common">Athlete's foot fungus</name>
    <name type="synonym">Epidermophyton rubrum</name>
    <dbReference type="NCBI Taxonomy" id="5551"/>
    <lineage>
        <taxon>Eukaryota</taxon>
        <taxon>Fungi</taxon>
        <taxon>Dikarya</taxon>
        <taxon>Ascomycota</taxon>
        <taxon>Pezizomycotina</taxon>
        <taxon>Eurotiomycetes</taxon>
        <taxon>Eurotiomycetidae</taxon>
        <taxon>Onygenales</taxon>
        <taxon>Arthrodermataceae</taxon>
        <taxon>Trichophyton</taxon>
    </lineage>
</organism>
<dbReference type="Proteomes" id="UP000243015">
    <property type="component" value="Unassembled WGS sequence"/>
</dbReference>
<comment type="subcellular location">
    <subcellularLocation>
        <location evidence="1 9">Nucleus</location>
    </subcellularLocation>
</comment>
<gene>
    <name evidence="9" type="primary">MED16</name>
    <name evidence="12" type="ORF">A7C99_4235</name>
</gene>
<dbReference type="InterPro" id="IPR048339">
    <property type="entry name" value="Mediator_Med16_C"/>
</dbReference>
<reference evidence="12 13" key="1">
    <citation type="submission" date="2016-05" db="EMBL/GenBank/DDBJ databases">
        <title>Genome sequencing of Trichophyton rubrum CMCC(F)T1i isolated from hair.</title>
        <authorList>
            <person name="Zhan P."/>
            <person name="Tao Y."/>
            <person name="Liu W."/>
        </authorList>
    </citation>
    <scope>NUCLEOTIDE SEQUENCE [LARGE SCALE GENOMIC DNA]</scope>
    <source>
        <strain evidence="13">CMCC(F)T1i</strain>
    </source>
</reference>
<dbReference type="Pfam" id="PF11635">
    <property type="entry name" value="Med16_N"/>
    <property type="match status" value="1"/>
</dbReference>
<keyword evidence="6 9" id="KW-0804">Transcription</keyword>
<dbReference type="VEuPathDB" id="FungiDB:TERG_12254"/>
<evidence type="ECO:0000256" key="5">
    <source>
        <dbReference type="ARBA" id="ARBA00023159"/>
    </source>
</evidence>
<feature type="domain" description="Mediator complex subunit Med16 N-terminal" evidence="10">
    <location>
        <begin position="132"/>
        <end position="457"/>
    </location>
</feature>
<comment type="similarity">
    <text evidence="2 9">Belongs to the Mediator complex subunit 16 family.</text>
</comment>
<dbReference type="GO" id="GO:0045893">
    <property type="term" value="P:positive regulation of DNA-templated transcription"/>
    <property type="evidence" value="ECO:0007669"/>
    <property type="project" value="TreeGrafter"/>
</dbReference>
<dbReference type="PANTHER" id="PTHR13224">
    <property type="entry name" value="THYROID HORMONE RECEPTOR-ASSOCIATED PROTEIN-RELATED"/>
    <property type="match status" value="1"/>
</dbReference>
<dbReference type="InterPro" id="IPR036322">
    <property type="entry name" value="WD40_repeat_dom_sf"/>
</dbReference>
<keyword evidence="7 9" id="KW-0539">Nucleus</keyword>
<dbReference type="PANTHER" id="PTHR13224:SF6">
    <property type="entry name" value="MEDIATOR OF RNA POLYMERASE II TRANSCRIPTION SUBUNIT 16"/>
    <property type="match status" value="1"/>
</dbReference>
<evidence type="ECO:0000256" key="1">
    <source>
        <dbReference type="ARBA" id="ARBA00004123"/>
    </source>
</evidence>
<comment type="caution">
    <text evidence="12">The sequence shown here is derived from an EMBL/GenBank/DDBJ whole genome shotgun (WGS) entry which is preliminary data.</text>
</comment>
<comment type="function">
    <text evidence="9">Component of the Mediator complex, a coactivator involved in the regulated transcription of nearly all RNA polymerase II-dependent genes. Mediator functions as a bridge to convey information from gene-specific regulatory proteins to the basal RNA polymerase II transcription machinery. Mediator is recruited to promoters by direct interactions with regulatory proteins and serves as a scaffold for the assembly of a functional preinitiation complex with RNA polymerase II and the general transcription factors.</text>
</comment>
<proteinExistence type="inferred from homology"/>
<dbReference type="SUPFAM" id="SSF50978">
    <property type="entry name" value="WD40 repeat-like"/>
    <property type="match status" value="1"/>
</dbReference>